<dbReference type="Proteomes" id="UP000286947">
    <property type="component" value="Unassembled WGS sequence"/>
</dbReference>
<protein>
    <submittedName>
        <fullName evidence="3">Uncharacterized protein</fullName>
    </submittedName>
</protein>
<dbReference type="EMBL" id="PQSP01000009">
    <property type="protein sequence ID" value="RUS65748.1"/>
    <property type="molecule type" value="Genomic_DNA"/>
</dbReference>
<evidence type="ECO:0000256" key="2">
    <source>
        <dbReference type="SAM" id="Phobius"/>
    </source>
</evidence>
<feature type="transmembrane region" description="Helical" evidence="2">
    <location>
        <begin position="274"/>
        <end position="295"/>
    </location>
</feature>
<feature type="transmembrane region" description="Helical" evidence="2">
    <location>
        <begin position="301"/>
        <end position="328"/>
    </location>
</feature>
<keyword evidence="2" id="KW-0812">Transmembrane</keyword>
<evidence type="ECO:0000313" key="4">
    <source>
        <dbReference type="Proteomes" id="UP000286947"/>
    </source>
</evidence>
<dbReference type="OrthoDB" id="8991911at2"/>
<feature type="transmembrane region" description="Helical" evidence="2">
    <location>
        <begin position="242"/>
        <end position="262"/>
    </location>
</feature>
<keyword evidence="2" id="KW-1133">Transmembrane helix</keyword>
<reference evidence="3 4" key="1">
    <citation type="submission" date="2018-01" db="EMBL/GenBank/DDBJ databases">
        <title>Saezia sanguinis gen. nov., sp. nov., in the order Burkholderiales isolated from human blood.</title>
        <authorList>
            <person name="Medina-Pascual M.J."/>
            <person name="Valdezate S."/>
            <person name="Monzon S."/>
            <person name="Cuesta I."/>
            <person name="Carrasco G."/>
            <person name="Villalon P."/>
            <person name="Saez-Nieto J.A."/>
        </authorList>
    </citation>
    <scope>NUCLEOTIDE SEQUENCE [LARGE SCALE GENOMIC DNA]</scope>
    <source>
        <strain evidence="3 4">CNM695-12</strain>
    </source>
</reference>
<feature type="compositionally biased region" description="Low complexity" evidence="1">
    <location>
        <begin position="97"/>
        <end position="120"/>
    </location>
</feature>
<name>A0A433SAI5_9BURK</name>
<organism evidence="3 4">
    <name type="scientific">Saezia sanguinis</name>
    <dbReference type="NCBI Taxonomy" id="1965230"/>
    <lineage>
        <taxon>Bacteria</taxon>
        <taxon>Pseudomonadati</taxon>
        <taxon>Pseudomonadota</taxon>
        <taxon>Betaproteobacteria</taxon>
        <taxon>Burkholderiales</taxon>
        <taxon>Saeziaceae</taxon>
        <taxon>Saezia</taxon>
    </lineage>
</organism>
<dbReference type="RefSeq" id="WP_126980766.1">
    <property type="nucleotide sequence ID" value="NZ_PQSP01000009.1"/>
</dbReference>
<feature type="transmembrane region" description="Helical" evidence="2">
    <location>
        <begin position="198"/>
        <end position="218"/>
    </location>
</feature>
<keyword evidence="4" id="KW-1185">Reference proteome</keyword>
<keyword evidence="2" id="KW-0472">Membrane</keyword>
<gene>
    <name evidence="3" type="ORF">CUZ56_02593</name>
</gene>
<accession>A0A433SAI5</accession>
<evidence type="ECO:0000256" key="1">
    <source>
        <dbReference type="SAM" id="MobiDB-lite"/>
    </source>
</evidence>
<sequence>MSITLCRHCNYIRQPSDTAPAYECPRCGEFYELSLEPLENSTTPAPGPVSSPVAATPATGALSLEPLHQEVAAPAPAARAPLSVPAASHAARKPLADDATATRSAARKPSSAAAAPAAAAVLAHGNSTKEKNPTASRPKGKVCPKCRYERKRADTAPDYECPKCGVIYDKYIAPEARADTPGRKGKVKIPALPMTSKIAVLFALAITISVLFALPKLVDDVAFLSRLDYWLTGKIFPMRNEIFAVVLALIPAWLFIFLTQLWDHVQHVARRTQLLMGCIGAYLIGTTGWLEMLSYQSKSPIFAALQHLLTICGAFGSLVLLVAILISLRDRNLNAHGKPKLLR</sequence>
<comment type="caution">
    <text evidence="3">The sequence shown here is derived from an EMBL/GenBank/DDBJ whole genome shotgun (WGS) entry which is preliminary data.</text>
</comment>
<proteinExistence type="predicted"/>
<dbReference type="AlphaFoldDB" id="A0A433SAI5"/>
<feature type="region of interest" description="Disordered" evidence="1">
    <location>
        <begin position="83"/>
        <end position="142"/>
    </location>
</feature>
<evidence type="ECO:0000313" key="3">
    <source>
        <dbReference type="EMBL" id="RUS65748.1"/>
    </source>
</evidence>